<dbReference type="Proteomes" id="UP000712080">
    <property type="component" value="Unassembled WGS sequence"/>
</dbReference>
<gene>
    <name evidence="2" type="ORF">G6047_14710</name>
</gene>
<keyword evidence="1" id="KW-0732">Signal</keyword>
<evidence type="ECO:0000313" key="3">
    <source>
        <dbReference type="Proteomes" id="UP000712080"/>
    </source>
</evidence>
<organism evidence="2 3">
    <name type="scientific">Flavobacterium silvaticum</name>
    <dbReference type="NCBI Taxonomy" id="1852020"/>
    <lineage>
        <taxon>Bacteria</taxon>
        <taxon>Pseudomonadati</taxon>
        <taxon>Bacteroidota</taxon>
        <taxon>Flavobacteriia</taxon>
        <taxon>Flavobacteriales</taxon>
        <taxon>Flavobacteriaceae</taxon>
        <taxon>Flavobacterium</taxon>
    </lineage>
</organism>
<dbReference type="NCBIfam" id="NF033708">
    <property type="entry name" value="T9SS_Cterm_ChiA"/>
    <property type="match status" value="1"/>
</dbReference>
<protein>
    <submittedName>
        <fullName evidence="2">T9SS sorting signal type C domain-containing protein</fullName>
    </submittedName>
</protein>
<name>A0A972FWG4_9FLAO</name>
<feature type="chain" id="PRO_5037238835" evidence="1">
    <location>
        <begin position="21"/>
        <end position="286"/>
    </location>
</feature>
<proteinExistence type="predicted"/>
<dbReference type="EMBL" id="JAAMPU010000108">
    <property type="protein sequence ID" value="NMH29287.1"/>
    <property type="molecule type" value="Genomic_DNA"/>
</dbReference>
<feature type="signal peptide" evidence="1">
    <location>
        <begin position="1"/>
        <end position="20"/>
    </location>
</feature>
<comment type="caution">
    <text evidence="2">The sequence shown here is derived from an EMBL/GenBank/DDBJ whole genome shotgun (WGS) entry which is preliminary data.</text>
</comment>
<evidence type="ECO:0000313" key="2">
    <source>
        <dbReference type="EMBL" id="NMH29287.1"/>
    </source>
</evidence>
<dbReference type="RefSeq" id="WP_169528388.1">
    <property type="nucleotide sequence ID" value="NZ_JAAMPU010000108.1"/>
</dbReference>
<dbReference type="AlphaFoldDB" id="A0A972FWG4"/>
<keyword evidence="3" id="KW-1185">Reference proteome</keyword>
<sequence length="286" mass="30722">MEKVLLVAALLAGTINTIVAQSTITIGNGTGSGTYAPIASWYESSATESIYMNSEIGVTGLITKISFDKASGSSTVSPEVKIYMKMTTTSVLSADYAIGTGFNSYVLVYDGTIPNNGNGWKEVSLDTPFAYSDTSKNLAILVVGSTCIESGRPQYRYTTTANNKLSAGYDDGTIGCGGNNPWTSASIMEPVWERPNVILGLSTLGTTDNVIAEKIVIFVKNQQLIIDSKQAAIQAVSVFDLSGKQLWSKENINTNLFSAIIDQSNQVLVVRIIDSEDNITYRKVIF</sequence>
<accession>A0A972FWG4</accession>
<evidence type="ECO:0000256" key="1">
    <source>
        <dbReference type="SAM" id="SignalP"/>
    </source>
</evidence>
<reference evidence="2" key="1">
    <citation type="submission" date="2020-02" db="EMBL/GenBank/DDBJ databases">
        <title>Flavobacterium sp. genome.</title>
        <authorList>
            <person name="Jung H.S."/>
            <person name="Baek J.H."/>
            <person name="Jeon C.O."/>
        </authorList>
    </citation>
    <scope>NUCLEOTIDE SEQUENCE</scope>
    <source>
        <strain evidence="2">SE-s28</strain>
    </source>
</reference>